<reference evidence="2" key="1">
    <citation type="submission" date="2014-05" db="EMBL/GenBank/DDBJ databases">
        <title>The transcriptome of the halophilic microalga Tetraselmis sp. GSL018 isolated from the Great Salt Lake, Utah.</title>
        <authorList>
            <person name="Jinkerson R.E."/>
            <person name="D'Adamo S."/>
            <person name="Posewitz M.C."/>
        </authorList>
    </citation>
    <scope>NUCLEOTIDE SEQUENCE</scope>
    <source>
        <strain evidence="2">GSL018</strain>
    </source>
</reference>
<name>A0A061RSI7_9CHLO</name>
<feature type="region of interest" description="Disordered" evidence="1">
    <location>
        <begin position="1"/>
        <end position="89"/>
    </location>
</feature>
<feature type="compositionally biased region" description="Low complexity" evidence="1">
    <location>
        <begin position="54"/>
        <end position="63"/>
    </location>
</feature>
<gene>
    <name evidence="2" type="ORF">TSPGSL018_28295</name>
</gene>
<feature type="non-terminal residue" evidence="2">
    <location>
        <position position="89"/>
    </location>
</feature>
<dbReference type="EMBL" id="GBEZ01012227">
    <property type="protein sequence ID" value="JAC73640.1"/>
    <property type="molecule type" value="Transcribed_RNA"/>
</dbReference>
<organism evidence="2">
    <name type="scientific">Tetraselmis sp. GSL018</name>
    <dbReference type="NCBI Taxonomy" id="582737"/>
    <lineage>
        <taxon>Eukaryota</taxon>
        <taxon>Viridiplantae</taxon>
        <taxon>Chlorophyta</taxon>
        <taxon>core chlorophytes</taxon>
        <taxon>Chlorodendrophyceae</taxon>
        <taxon>Chlorodendrales</taxon>
        <taxon>Chlorodendraceae</taxon>
        <taxon>Tetraselmis</taxon>
    </lineage>
</organism>
<proteinExistence type="predicted"/>
<sequence length="89" mass="8445">MATSVKAMPTEAGSRSFGHLATVPEGSGCSSDAEGTPVGARRESPELSSGPDPASGFAGTAGAVAGGGGGGATKVRVDTVCTRPMGAPP</sequence>
<evidence type="ECO:0000313" key="2">
    <source>
        <dbReference type="EMBL" id="JAC73640.1"/>
    </source>
</evidence>
<protein>
    <submittedName>
        <fullName evidence="2">Uncharacterized protein</fullName>
    </submittedName>
</protein>
<evidence type="ECO:0000256" key="1">
    <source>
        <dbReference type="SAM" id="MobiDB-lite"/>
    </source>
</evidence>
<accession>A0A061RSI7</accession>
<dbReference type="AlphaFoldDB" id="A0A061RSI7"/>